<evidence type="ECO:0000256" key="1">
    <source>
        <dbReference type="ARBA" id="ARBA00004604"/>
    </source>
</evidence>
<proteinExistence type="inferred from homology"/>
<evidence type="ECO:0000256" key="6">
    <source>
        <dbReference type="ARBA" id="ARBA00041961"/>
    </source>
</evidence>
<gene>
    <name evidence="10" type="primary">PXR1</name>
    <name evidence="10" type="ORF">TWF703_000757</name>
</gene>
<feature type="region of interest" description="Disordered" evidence="8">
    <location>
        <begin position="1"/>
        <end position="25"/>
    </location>
</feature>
<evidence type="ECO:0000256" key="2">
    <source>
        <dbReference type="ARBA" id="ARBA00022517"/>
    </source>
</evidence>
<evidence type="ECO:0000259" key="9">
    <source>
        <dbReference type="PROSITE" id="PS50174"/>
    </source>
</evidence>
<evidence type="ECO:0000256" key="3">
    <source>
        <dbReference type="ARBA" id="ARBA00022552"/>
    </source>
</evidence>
<dbReference type="GO" id="GO:0005730">
    <property type="term" value="C:nucleolus"/>
    <property type="evidence" value="ECO:0007669"/>
    <property type="project" value="UniProtKB-SubCell"/>
</dbReference>
<organism evidence="10 11">
    <name type="scientific">Orbilia oligospora</name>
    <name type="common">Nematode-trapping fungus</name>
    <name type="synonym">Arthrobotrys oligospora</name>
    <dbReference type="NCBI Taxonomy" id="2813651"/>
    <lineage>
        <taxon>Eukaryota</taxon>
        <taxon>Fungi</taxon>
        <taxon>Dikarya</taxon>
        <taxon>Ascomycota</taxon>
        <taxon>Pezizomycotina</taxon>
        <taxon>Orbiliomycetes</taxon>
        <taxon>Orbiliales</taxon>
        <taxon>Orbiliaceae</taxon>
        <taxon>Orbilia</taxon>
    </lineage>
</organism>
<feature type="compositionally biased region" description="Low complexity" evidence="8">
    <location>
        <begin position="276"/>
        <end position="292"/>
    </location>
</feature>
<feature type="compositionally biased region" description="Basic and acidic residues" evidence="8">
    <location>
        <begin position="185"/>
        <end position="203"/>
    </location>
</feature>
<dbReference type="EMBL" id="WIQZ01000011">
    <property type="protein sequence ID" value="KAF3142369.1"/>
    <property type="molecule type" value="Genomic_DNA"/>
</dbReference>
<dbReference type="InterPro" id="IPR000467">
    <property type="entry name" value="G_patch_dom"/>
</dbReference>
<evidence type="ECO:0000256" key="8">
    <source>
        <dbReference type="SAM" id="MobiDB-lite"/>
    </source>
</evidence>
<dbReference type="PANTHER" id="PTHR23149">
    <property type="entry name" value="G PATCH DOMAIN CONTAINING PROTEIN"/>
    <property type="match status" value="1"/>
</dbReference>
<comment type="subcellular location">
    <subcellularLocation>
        <location evidence="1">Nucleus</location>
        <location evidence="1">Nucleolus</location>
    </subcellularLocation>
</comment>
<feature type="compositionally biased region" description="Polar residues" evidence="8">
    <location>
        <begin position="15"/>
        <end position="25"/>
    </location>
</feature>
<comment type="caution">
    <text evidence="10">The sequence shown here is derived from an EMBL/GenBank/DDBJ whole genome shotgun (WGS) entry which is preliminary data.</text>
</comment>
<protein>
    <recommendedName>
        <fullName evidence="6">PinX1-related protein 1</fullName>
    </recommendedName>
</protein>
<sequence length="359" mass="39656">MGLAGPSKKRKISHDPNNTKWTRSTGFGHKMLLSQGWSPGTILGPDPNSPHHTVASQVGIKVMLKDDNLGLGCKGNQEDTCTGLGDLQSLLGRLNGKTDESVRSEEDTRRKMWIEGRYGMRFVKGETLESTWVTKELKKGVEEDGKKGSDDDDDDDDDDDEEEEKEEDAKESESEDEEEDESETSDGKKEQPKKEKKGKDKDSRKKKRKSSDSEDDEDAGSSSSSSSKDRKSDKSKRKADKALRKAERQAKRERKEAKRQRKDEKRRAKAEKKALKSAIAASSAPSSTASTPPAMPSAEPEPLPKLDKKSKSLPSSLHGSGTSTPVNGRQALRSKWIAQKRMAVMDAKALNEILMIKAA</sequence>
<evidence type="ECO:0000256" key="7">
    <source>
        <dbReference type="ARBA" id="ARBA00043878"/>
    </source>
</evidence>
<dbReference type="InterPro" id="IPR050656">
    <property type="entry name" value="PINX1"/>
</dbReference>
<evidence type="ECO:0000313" key="11">
    <source>
        <dbReference type="Proteomes" id="UP000480548"/>
    </source>
</evidence>
<feature type="domain" description="G-patch" evidence="9">
    <location>
        <begin position="24"/>
        <end position="76"/>
    </location>
</feature>
<reference evidence="10 11" key="1">
    <citation type="submission" date="2019-06" db="EMBL/GenBank/DDBJ databases">
        <authorList>
            <person name="Palmer J.M."/>
        </authorList>
    </citation>
    <scope>NUCLEOTIDE SEQUENCE [LARGE SCALE GENOMIC DNA]</scope>
    <source>
        <strain evidence="10 11">TWF703</strain>
    </source>
</reference>
<evidence type="ECO:0000313" key="10">
    <source>
        <dbReference type="EMBL" id="KAF3142369.1"/>
    </source>
</evidence>
<evidence type="ECO:0000256" key="5">
    <source>
        <dbReference type="ARBA" id="ARBA00038007"/>
    </source>
</evidence>
<keyword evidence="3" id="KW-0698">rRNA processing</keyword>
<feature type="compositionally biased region" description="Basic and acidic residues" evidence="8">
    <location>
        <begin position="140"/>
        <end position="149"/>
    </location>
</feature>
<dbReference type="GO" id="GO:0006364">
    <property type="term" value="P:rRNA processing"/>
    <property type="evidence" value="ECO:0007669"/>
    <property type="project" value="UniProtKB-KW"/>
</dbReference>
<dbReference type="GO" id="GO:0003676">
    <property type="term" value="F:nucleic acid binding"/>
    <property type="evidence" value="ECO:0007669"/>
    <property type="project" value="InterPro"/>
</dbReference>
<keyword evidence="2" id="KW-0690">Ribosome biogenesis</keyword>
<feature type="compositionally biased region" description="Acidic residues" evidence="8">
    <location>
        <begin position="150"/>
        <end position="166"/>
    </location>
</feature>
<feature type="region of interest" description="Disordered" evidence="8">
    <location>
        <begin position="140"/>
        <end position="329"/>
    </location>
</feature>
<feature type="compositionally biased region" description="Acidic residues" evidence="8">
    <location>
        <begin position="173"/>
        <end position="184"/>
    </location>
</feature>
<feature type="compositionally biased region" description="Basic and acidic residues" evidence="8">
    <location>
        <begin position="240"/>
        <end position="274"/>
    </location>
</feature>
<accession>A0A7C8NZ94</accession>
<comment type="similarity">
    <text evidence="5">Belongs to the PINX1 family.</text>
</comment>
<name>A0A7C8NZ94_ORBOL</name>
<dbReference type="PROSITE" id="PS50174">
    <property type="entry name" value="G_PATCH"/>
    <property type="match status" value="1"/>
</dbReference>
<dbReference type="Proteomes" id="UP000480548">
    <property type="component" value="Unassembled WGS sequence"/>
</dbReference>
<dbReference type="PANTHER" id="PTHR23149:SF31">
    <property type="entry name" value="PROTEIN PXR1"/>
    <property type="match status" value="1"/>
</dbReference>
<feature type="compositionally biased region" description="Polar residues" evidence="8">
    <location>
        <begin position="318"/>
        <end position="327"/>
    </location>
</feature>
<evidence type="ECO:0000256" key="4">
    <source>
        <dbReference type="ARBA" id="ARBA00023242"/>
    </source>
</evidence>
<comment type="function">
    <text evidence="7">Involved in rRNA-processing at A0, A1 and A2 sites and negatively regulates telomerase.</text>
</comment>
<dbReference type="AlphaFoldDB" id="A0A7C8NZ94"/>
<keyword evidence="4" id="KW-0539">Nucleus</keyword>